<protein>
    <submittedName>
        <fullName evidence="1">Uncharacterized protein</fullName>
    </submittedName>
</protein>
<accession>A0ACB7ZQD1</accession>
<sequence length="124" mass="13573">MSNPSHMHSDPASLVPLTKLPSIQPSSKVTDPFYGHEQSSKLRTRIITPTSSCHTSSHTHFTEQNSTHNEGDTTVNYHPFPAAATTKPSILWPVLSVSTKAGLSAATNNPRYPIPILPRIYVSR</sequence>
<organism evidence="1 2">
    <name type="scientific">Hygrophoropsis aurantiaca</name>
    <dbReference type="NCBI Taxonomy" id="72124"/>
    <lineage>
        <taxon>Eukaryota</taxon>
        <taxon>Fungi</taxon>
        <taxon>Dikarya</taxon>
        <taxon>Basidiomycota</taxon>
        <taxon>Agaricomycotina</taxon>
        <taxon>Agaricomycetes</taxon>
        <taxon>Agaricomycetidae</taxon>
        <taxon>Boletales</taxon>
        <taxon>Coniophorineae</taxon>
        <taxon>Hygrophoropsidaceae</taxon>
        <taxon>Hygrophoropsis</taxon>
    </lineage>
</organism>
<reference evidence="1" key="1">
    <citation type="journal article" date="2021" name="New Phytol.">
        <title>Evolutionary innovations through gain and loss of genes in the ectomycorrhizal Boletales.</title>
        <authorList>
            <person name="Wu G."/>
            <person name="Miyauchi S."/>
            <person name="Morin E."/>
            <person name="Kuo A."/>
            <person name="Drula E."/>
            <person name="Varga T."/>
            <person name="Kohler A."/>
            <person name="Feng B."/>
            <person name="Cao Y."/>
            <person name="Lipzen A."/>
            <person name="Daum C."/>
            <person name="Hundley H."/>
            <person name="Pangilinan J."/>
            <person name="Johnson J."/>
            <person name="Barry K."/>
            <person name="LaButti K."/>
            <person name="Ng V."/>
            <person name="Ahrendt S."/>
            <person name="Min B."/>
            <person name="Choi I.G."/>
            <person name="Park H."/>
            <person name="Plett J.M."/>
            <person name="Magnuson J."/>
            <person name="Spatafora J.W."/>
            <person name="Nagy L.G."/>
            <person name="Henrissat B."/>
            <person name="Grigoriev I.V."/>
            <person name="Yang Z.L."/>
            <person name="Xu J."/>
            <person name="Martin F.M."/>
        </authorList>
    </citation>
    <scope>NUCLEOTIDE SEQUENCE</scope>
    <source>
        <strain evidence="1">ATCC 28755</strain>
    </source>
</reference>
<evidence type="ECO:0000313" key="1">
    <source>
        <dbReference type="EMBL" id="KAH7903430.1"/>
    </source>
</evidence>
<keyword evidence="2" id="KW-1185">Reference proteome</keyword>
<name>A0ACB7ZQD1_9AGAM</name>
<gene>
    <name evidence="1" type="ORF">BJ138DRAFT_1120397</name>
</gene>
<dbReference type="Proteomes" id="UP000790377">
    <property type="component" value="Unassembled WGS sequence"/>
</dbReference>
<proteinExistence type="predicted"/>
<dbReference type="EMBL" id="MU268979">
    <property type="protein sequence ID" value="KAH7903430.1"/>
    <property type="molecule type" value="Genomic_DNA"/>
</dbReference>
<comment type="caution">
    <text evidence="1">The sequence shown here is derived from an EMBL/GenBank/DDBJ whole genome shotgun (WGS) entry which is preliminary data.</text>
</comment>
<evidence type="ECO:0000313" key="2">
    <source>
        <dbReference type="Proteomes" id="UP000790377"/>
    </source>
</evidence>